<feature type="region of interest" description="Disordered" evidence="1">
    <location>
        <begin position="134"/>
        <end position="160"/>
    </location>
</feature>
<gene>
    <name evidence="2" type="ORF">HU200_066402</name>
</gene>
<protein>
    <submittedName>
        <fullName evidence="2">Uncharacterized protein</fullName>
    </submittedName>
</protein>
<evidence type="ECO:0000256" key="1">
    <source>
        <dbReference type="SAM" id="MobiDB-lite"/>
    </source>
</evidence>
<sequence length="160" mass="17051">MPVAGADQAGSPPPARPRSRGRLPCPARSPQKTTQERNEVGVMLFTVSVSGVGGRKRPVPKGIVYMQAPSTRVSPSSSSRGTRGLLLRRGLVASLVDSGFSTPTVNERMCNKHRELRGLTSAGREVTVVCAARDRTTHRRLGPSRRAPGSANTTHSSADR</sequence>
<proteinExistence type="predicted"/>
<feature type="region of interest" description="Disordered" evidence="1">
    <location>
        <begin position="1"/>
        <end position="38"/>
    </location>
</feature>
<accession>A0A835DU02</accession>
<keyword evidence="3" id="KW-1185">Reference proteome</keyword>
<organism evidence="2 3">
    <name type="scientific">Digitaria exilis</name>
    <dbReference type="NCBI Taxonomy" id="1010633"/>
    <lineage>
        <taxon>Eukaryota</taxon>
        <taxon>Viridiplantae</taxon>
        <taxon>Streptophyta</taxon>
        <taxon>Embryophyta</taxon>
        <taxon>Tracheophyta</taxon>
        <taxon>Spermatophyta</taxon>
        <taxon>Magnoliopsida</taxon>
        <taxon>Liliopsida</taxon>
        <taxon>Poales</taxon>
        <taxon>Poaceae</taxon>
        <taxon>PACMAD clade</taxon>
        <taxon>Panicoideae</taxon>
        <taxon>Panicodae</taxon>
        <taxon>Paniceae</taxon>
        <taxon>Anthephorinae</taxon>
        <taxon>Digitaria</taxon>
    </lineage>
</organism>
<reference evidence="2" key="1">
    <citation type="submission" date="2020-07" db="EMBL/GenBank/DDBJ databases">
        <title>Genome sequence and genetic diversity analysis of an under-domesticated orphan crop, white fonio (Digitaria exilis).</title>
        <authorList>
            <person name="Bennetzen J.L."/>
            <person name="Chen S."/>
            <person name="Ma X."/>
            <person name="Wang X."/>
            <person name="Yssel A.E.J."/>
            <person name="Chaluvadi S.R."/>
            <person name="Johnson M."/>
            <person name="Gangashetty P."/>
            <person name="Hamidou F."/>
            <person name="Sanogo M.D."/>
            <person name="Zwaenepoel A."/>
            <person name="Wallace J."/>
            <person name="Van De Peer Y."/>
            <person name="Van Deynze A."/>
        </authorList>
    </citation>
    <scope>NUCLEOTIDE SEQUENCE</scope>
    <source>
        <tissue evidence="2">Leaves</tissue>
    </source>
</reference>
<feature type="compositionally biased region" description="Polar residues" evidence="1">
    <location>
        <begin position="150"/>
        <end position="160"/>
    </location>
</feature>
<dbReference type="Proteomes" id="UP000636709">
    <property type="component" value="Unassembled WGS sequence"/>
</dbReference>
<evidence type="ECO:0000313" key="3">
    <source>
        <dbReference type="Proteomes" id="UP000636709"/>
    </source>
</evidence>
<comment type="caution">
    <text evidence="2">The sequence shown here is derived from an EMBL/GenBank/DDBJ whole genome shotgun (WGS) entry which is preliminary data.</text>
</comment>
<dbReference type="EMBL" id="JACEFO010003083">
    <property type="protein sequence ID" value="KAF8644594.1"/>
    <property type="molecule type" value="Genomic_DNA"/>
</dbReference>
<name>A0A835DU02_9POAL</name>
<dbReference type="AlphaFoldDB" id="A0A835DU02"/>
<evidence type="ECO:0000313" key="2">
    <source>
        <dbReference type="EMBL" id="KAF8644594.1"/>
    </source>
</evidence>